<dbReference type="PANTHER" id="PTHR43821:SF1">
    <property type="entry name" value="NAD(P)H NITROREDUCTASE YDJA-RELATED"/>
    <property type="match status" value="1"/>
</dbReference>
<evidence type="ECO:0000256" key="5">
    <source>
        <dbReference type="ARBA" id="ARBA00022857"/>
    </source>
</evidence>
<dbReference type="EMBL" id="LR590484">
    <property type="protein sequence ID" value="VTR38161.1"/>
    <property type="molecule type" value="Genomic_DNA"/>
</dbReference>
<evidence type="ECO:0000313" key="9">
    <source>
        <dbReference type="EMBL" id="VTR38161.1"/>
    </source>
</evidence>
<evidence type="ECO:0000256" key="1">
    <source>
        <dbReference type="ARBA" id="ARBA00001917"/>
    </source>
</evidence>
<protein>
    <submittedName>
        <fullName evidence="9">NAD(P)H nitroreductase ydjA</fullName>
        <ecNumber evidence="9">1.-.-.-</ecNumber>
    </submittedName>
</protein>
<keyword evidence="3" id="KW-0285">Flavoprotein</keyword>
<dbReference type="GO" id="GO:0016491">
    <property type="term" value="F:oxidoreductase activity"/>
    <property type="evidence" value="ECO:0007669"/>
    <property type="project" value="UniProtKB-KW"/>
</dbReference>
<name>A0A4U9V6D8_9SPHI</name>
<dbReference type="KEGG" id="stha:NCTC11429_01991"/>
<evidence type="ECO:0000256" key="2">
    <source>
        <dbReference type="ARBA" id="ARBA00007118"/>
    </source>
</evidence>
<dbReference type="STRING" id="1123265.GCA_000686625_00859"/>
<dbReference type="InterPro" id="IPR000415">
    <property type="entry name" value="Nitroreductase-like"/>
</dbReference>
<keyword evidence="7" id="KW-0520">NAD</keyword>
<evidence type="ECO:0000256" key="6">
    <source>
        <dbReference type="ARBA" id="ARBA00023002"/>
    </source>
</evidence>
<accession>A0A4U9V6D8</accession>
<dbReference type="InterPro" id="IPR026021">
    <property type="entry name" value="YdjA-like"/>
</dbReference>
<gene>
    <name evidence="9" type="primary">ydjA</name>
    <name evidence="9" type="ORF">NCTC11429_01991</name>
</gene>
<dbReference type="Proteomes" id="UP000308196">
    <property type="component" value="Chromosome"/>
</dbReference>
<dbReference type="EC" id="1.-.-.-" evidence="9"/>
<dbReference type="InterPro" id="IPR052530">
    <property type="entry name" value="NAD(P)H_nitroreductase"/>
</dbReference>
<dbReference type="SUPFAM" id="SSF55469">
    <property type="entry name" value="FMN-dependent nitroreductase-like"/>
    <property type="match status" value="1"/>
</dbReference>
<evidence type="ECO:0000256" key="4">
    <source>
        <dbReference type="ARBA" id="ARBA00022643"/>
    </source>
</evidence>
<keyword evidence="6 9" id="KW-0560">Oxidoreductase</keyword>
<sequence length="207" mass="23816">MLYLYGKNEHKQILKFNYNLMKNEVLKAIHYRRSVFQASFTDEEVSKEDILSILEAANAAPTHKRTQPWRFVVFRREGLQRLGSELSRIYKTITPAEKYTEATEINMGKKATQSNVAIAIVVNYTGEVPEWEELACTAAAVENMWLAAHSLNIGGYWASPGLINHLGSFLNLEENQKCIGLFYLGHHESESREPIRTPIEEKIRWEE</sequence>
<evidence type="ECO:0000256" key="3">
    <source>
        <dbReference type="ARBA" id="ARBA00022630"/>
    </source>
</evidence>
<dbReference type="PANTHER" id="PTHR43821">
    <property type="entry name" value="NAD(P)H NITROREDUCTASE YDJA-RELATED"/>
    <property type="match status" value="1"/>
</dbReference>
<comment type="cofactor">
    <cofactor evidence="1">
        <name>FMN</name>
        <dbReference type="ChEBI" id="CHEBI:58210"/>
    </cofactor>
</comment>
<comment type="similarity">
    <text evidence="2">Belongs to the nitroreductase family.</text>
</comment>
<evidence type="ECO:0000259" key="8">
    <source>
        <dbReference type="Pfam" id="PF00881"/>
    </source>
</evidence>
<dbReference type="Pfam" id="PF00881">
    <property type="entry name" value="Nitroreductase"/>
    <property type="match status" value="1"/>
</dbReference>
<dbReference type="AlphaFoldDB" id="A0A4U9V6D8"/>
<reference evidence="9 10" key="1">
    <citation type="submission" date="2019-05" db="EMBL/GenBank/DDBJ databases">
        <authorList>
            <consortium name="Pathogen Informatics"/>
        </authorList>
    </citation>
    <scope>NUCLEOTIDE SEQUENCE [LARGE SCALE GENOMIC DNA]</scope>
    <source>
        <strain evidence="9 10">NCTC11429</strain>
    </source>
</reference>
<dbReference type="InterPro" id="IPR029479">
    <property type="entry name" value="Nitroreductase"/>
</dbReference>
<feature type="domain" description="Nitroreductase" evidence="8">
    <location>
        <begin position="30"/>
        <end position="186"/>
    </location>
</feature>
<proteinExistence type="inferred from homology"/>
<keyword evidence="4" id="KW-0288">FMN</keyword>
<keyword evidence="5" id="KW-0521">NADP</keyword>
<evidence type="ECO:0000313" key="10">
    <source>
        <dbReference type="Proteomes" id="UP000308196"/>
    </source>
</evidence>
<dbReference type="CDD" id="cd02135">
    <property type="entry name" value="YdjA-like"/>
    <property type="match status" value="1"/>
</dbReference>
<organism evidence="9 10">
    <name type="scientific">Sphingobacterium thalpophilum</name>
    <dbReference type="NCBI Taxonomy" id="259"/>
    <lineage>
        <taxon>Bacteria</taxon>
        <taxon>Pseudomonadati</taxon>
        <taxon>Bacteroidota</taxon>
        <taxon>Sphingobacteriia</taxon>
        <taxon>Sphingobacteriales</taxon>
        <taxon>Sphingobacteriaceae</taxon>
        <taxon>Sphingobacterium</taxon>
    </lineage>
</organism>
<evidence type="ECO:0000256" key="7">
    <source>
        <dbReference type="ARBA" id="ARBA00023027"/>
    </source>
</evidence>
<dbReference type="Gene3D" id="3.40.109.10">
    <property type="entry name" value="NADH Oxidase"/>
    <property type="match status" value="1"/>
</dbReference>